<dbReference type="EMBL" id="LR877155">
    <property type="protein sequence ID" value="CAD2218441.1"/>
    <property type="molecule type" value="Genomic_DNA"/>
</dbReference>
<sequence>MGFRGPLLVFLFSALTDVVFLSFRPALSNDINRTTTSHSGGGRRMQRYLQIYLCLAFHELMVVIQLGALLVVTLSTYWMTAGLYFIKVISLLKWVFLLFLARLFLTAFPTVYTIVLLPRRNPNSGARAWEDAGLITMEVFNFLFCILYILAGVHALFYLTEKTLYPPYHAMFQESPASRGDNANTNNNSNANNATVSAPSTSYGGQAPPPPSAGQSYLTNSNNTSVSADRKGSLEVSFANNNNNNMNHFNLNQSGIFQKRSSLGKSMSMVAPGAAGSPFGKSAFYNDETLRMSVYYNNNNDTELEERYRAAKEEELLRSKFSRDNSEGPNTVGEHGGNAISQMSDTLHSNTNNRKRKSDSTLVLEQFTNAIVSATNADSTSKSAESSPVDRPTTAPSRPAAGKKEVTFNFAGVNGK</sequence>
<feature type="region of interest" description="Disordered" evidence="1">
    <location>
        <begin position="319"/>
        <end position="359"/>
    </location>
</feature>
<evidence type="ECO:0000256" key="2">
    <source>
        <dbReference type="SAM" id="Phobius"/>
    </source>
</evidence>
<feature type="compositionally biased region" description="Polar residues" evidence="1">
    <location>
        <begin position="372"/>
        <end position="386"/>
    </location>
</feature>
<reference evidence="3 4" key="1">
    <citation type="submission" date="2020-08" db="EMBL/GenBank/DDBJ databases">
        <authorList>
            <person name="Newling K."/>
            <person name="Davey J."/>
            <person name="Forrester S."/>
        </authorList>
    </citation>
    <scope>NUCLEOTIDE SEQUENCE [LARGE SCALE GENOMIC DNA]</scope>
    <source>
        <strain evidence="4">Crithidia deanei Carvalho (ATCC PRA-265)</strain>
    </source>
</reference>
<feature type="compositionally biased region" description="Low complexity" evidence="1">
    <location>
        <begin position="182"/>
        <end position="206"/>
    </location>
</feature>
<feature type="region of interest" description="Disordered" evidence="1">
    <location>
        <begin position="372"/>
        <end position="416"/>
    </location>
</feature>
<evidence type="ECO:0000313" key="3">
    <source>
        <dbReference type="EMBL" id="CAD2218441.1"/>
    </source>
</evidence>
<feature type="transmembrane region" description="Helical" evidence="2">
    <location>
        <begin position="139"/>
        <end position="159"/>
    </location>
</feature>
<evidence type="ECO:0000313" key="4">
    <source>
        <dbReference type="Proteomes" id="UP000515908"/>
    </source>
</evidence>
<accession>A0A7G2CHJ4</accession>
<protein>
    <submittedName>
        <fullName evidence="3">Uncharacterized protein</fullName>
    </submittedName>
</protein>
<feature type="compositionally biased region" description="Polar residues" evidence="1">
    <location>
        <begin position="339"/>
        <end position="352"/>
    </location>
</feature>
<dbReference type="VEuPathDB" id="TriTrypDB:ADEAN_000592900"/>
<feature type="transmembrane region" description="Helical" evidence="2">
    <location>
        <begin position="6"/>
        <end position="27"/>
    </location>
</feature>
<keyword evidence="2" id="KW-0812">Transmembrane</keyword>
<gene>
    <name evidence="3" type="ORF">ADEAN_000592900</name>
</gene>
<keyword evidence="4" id="KW-1185">Reference proteome</keyword>
<feature type="transmembrane region" description="Helical" evidence="2">
    <location>
        <begin position="94"/>
        <end position="118"/>
    </location>
</feature>
<proteinExistence type="predicted"/>
<keyword evidence="2" id="KW-1133">Transmembrane helix</keyword>
<feature type="region of interest" description="Disordered" evidence="1">
    <location>
        <begin position="176"/>
        <end position="229"/>
    </location>
</feature>
<dbReference type="AlphaFoldDB" id="A0A7G2CHJ4"/>
<feature type="compositionally biased region" description="Polar residues" evidence="1">
    <location>
        <begin position="218"/>
        <end position="227"/>
    </location>
</feature>
<feature type="transmembrane region" description="Helical" evidence="2">
    <location>
        <begin position="48"/>
        <end position="74"/>
    </location>
</feature>
<organism evidence="3 4">
    <name type="scientific">Angomonas deanei</name>
    <dbReference type="NCBI Taxonomy" id="59799"/>
    <lineage>
        <taxon>Eukaryota</taxon>
        <taxon>Discoba</taxon>
        <taxon>Euglenozoa</taxon>
        <taxon>Kinetoplastea</taxon>
        <taxon>Metakinetoplastina</taxon>
        <taxon>Trypanosomatida</taxon>
        <taxon>Trypanosomatidae</taxon>
        <taxon>Strigomonadinae</taxon>
        <taxon>Angomonas</taxon>
    </lineage>
</organism>
<evidence type="ECO:0000256" key="1">
    <source>
        <dbReference type="SAM" id="MobiDB-lite"/>
    </source>
</evidence>
<keyword evidence="2" id="KW-0472">Membrane</keyword>
<dbReference type="Proteomes" id="UP000515908">
    <property type="component" value="Chromosome 11"/>
</dbReference>
<name>A0A7G2CHJ4_9TRYP</name>